<keyword evidence="1" id="KW-0812">Transmembrane</keyword>
<feature type="transmembrane region" description="Helical" evidence="1">
    <location>
        <begin position="7"/>
        <end position="27"/>
    </location>
</feature>
<dbReference type="RefSeq" id="WP_116059913.1">
    <property type="nucleotide sequence ID" value="NZ_QRDZ01000004.1"/>
</dbReference>
<gene>
    <name evidence="2" type="ORF">DFP98_104197</name>
</gene>
<evidence type="ECO:0008006" key="4">
    <source>
        <dbReference type="Google" id="ProtNLM"/>
    </source>
</evidence>
<evidence type="ECO:0000313" key="2">
    <source>
        <dbReference type="EMBL" id="RED85492.1"/>
    </source>
</evidence>
<dbReference type="EMBL" id="QRDZ01000004">
    <property type="protein sequence ID" value="RED85492.1"/>
    <property type="molecule type" value="Genomic_DNA"/>
</dbReference>
<name>A0A3D9KH51_9BACL</name>
<dbReference type="InterPro" id="IPR036927">
    <property type="entry name" value="Cyt_c_oxase-like_su1_sf"/>
</dbReference>
<dbReference type="AlphaFoldDB" id="A0A3D9KH51"/>
<dbReference type="SUPFAM" id="SSF81442">
    <property type="entry name" value="Cytochrome c oxidase subunit I-like"/>
    <property type="match status" value="1"/>
</dbReference>
<evidence type="ECO:0000313" key="3">
    <source>
        <dbReference type="Proteomes" id="UP000256977"/>
    </source>
</evidence>
<evidence type="ECO:0000256" key="1">
    <source>
        <dbReference type="SAM" id="Phobius"/>
    </source>
</evidence>
<keyword evidence="3" id="KW-1185">Reference proteome</keyword>
<organism evidence="2 3">
    <name type="scientific">Cohnella phaseoli</name>
    <dbReference type="NCBI Taxonomy" id="456490"/>
    <lineage>
        <taxon>Bacteria</taxon>
        <taxon>Bacillati</taxon>
        <taxon>Bacillota</taxon>
        <taxon>Bacilli</taxon>
        <taxon>Bacillales</taxon>
        <taxon>Paenibacillaceae</taxon>
        <taxon>Cohnella</taxon>
    </lineage>
</organism>
<keyword evidence="1" id="KW-1133">Transmembrane helix</keyword>
<dbReference type="Proteomes" id="UP000256977">
    <property type="component" value="Unassembled WGS sequence"/>
</dbReference>
<comment type="caution">
    <text evidence="2">The sequence shown here is derived from an EMBL/GenBank/DDBJ whole genome shotgun (WGS) entry which is preliminary data.</text>
</comment>
<sequence length="132" mass="14700">MIAYSKWLIRIAAIYSLIGALIGSDMAGKEDYSMTPVHAHILVVGWLTLFAYGIFYYVFKEIGMVRTAKLQVWAALIGGGLMPFGMLAYYKAENTATLLSFIIPASILLVAIVLFIAILFFDKKLFTRNHPS</sequence>
<feature type="transmembrane region" description="Helical" evidence="1">
    <location>
        <begin position="39"/>
        <end position="58"/>
    </location>
</feature>
<feature type="transmembrane region" description="Helical" evidence="1">
    <location>
        <begin position="70"/>
        <end position="90"/>
    </location>
</feature>
<feature type="transmembrane region" description="Helical" evidence="1">
    <location>
        <begin position="96"/>
        <end position="121"/>
    </location>
</feature>
<protein>
    <recommendedName>
        <fullName evidence="4">Cytochrome c/quinol oxidase subunit I</fullName>
    </recommendedName>
</protein>
<proteinExistence type="predicted"/>
<accession>A0A3D9KH51</accession>
<keyword evidence="1" id="KW-0472">Membrane</keyword>
<reference evidence="2 3" key="1">
    <citation type="submission" date="2018-07" db="EMBL/GenBank/DDBJ databases">
        <title>Genomic Encyclopedia of Type Strains, Phase III (KMG-III): the genomes of soil and plant-associated and newly described type strains.</title>
        <authorList>
            <person name="Whitman W."/>
        </authorList>
    </citation>
    <scope>NUCLEOTIDE SEQUENCE [LARGE SCALE GENOMIC DNA]</scope>
    <source>
        <strain evidence="2 3">CECT 7287</strain>
    </source>
</reference>
<dbReference type="OrthoDB" id="2452746at2"/>